<evidence type="ECO:0000313" key="2">
    <source>
        <dbReference type="Proteomes" id="UP000601223"/>
    </source>
</evidence>
<organism evidence="1 2">
    <name type="scientific">Catellatospora bangladeshensis</name>
    <dbReference type="NCBI Taxonomy" id="310355"/>
    <lineage>
        <taxon>Bacteria</taxon>
        <taxon>Bacillati</taxon>
        <taxon>Actinomycetota</taxon>
        <taxon>Actinomycetes</taxon>
        <taxon>Micromonosporales</taxon>
        <taxon>Micromonosporaceae</taxon>
        <taxon>Catellatospora</taxon>
    </lineage>
</organism>
<dbReference type="Proteomes" id="UP000601223">
    <property type="component" value="Unassembled WGS sequence"/>
</dbReference>
<sequence>MGRRIVPNDRLNAARKALLSPSGSGRPMSRQELADACNAELAVRYTDRAGKQRWAGLTEKAIGALERGDIRWPNDDYRWALCRVLQADERTLGFYIDRPDASGERSSVSRTAVHTGVQGTWSAADDADTVDAVKRRTALTLPAISLMAAALPTEPWKRLSYILEHPGQLDEATLGHLEGRTTELFRQEEQLPARQLAAQLGAHVQRLQQLAGQVPEPFARRVLATTGEALALAGWVAWDSKQYAYAEELYGRALRVATDAGDGPLYACVLAYQSYGAEAAGDLPYARELLRAAQGLVRGEGSAGTRAWLAAREAEVDAALGESTAALRALERAMTAYDYAHPHRERSWTGFFTPTRLGSMTVTAYARLDHADLDSTADAVVAALPPTDAKIKAVILADVAAAAVQRGRNDRAALLGHQALDQTISQEASLGRQRLRELHLMIVGKRSDPALAELDDRLLATVA</sequence>
<proteinExistence type="predicted"/>
<comment type="caution">
    <text evidence="1">The sequence shown here is derived from an EMBL/GenBank/DDBJ whole genome shotgun (WGS) entry which is preliminary data.</text>
</comment>
<dbReference type="EMBL" id="BONF01000011">
    <property type="protein sequence ID" value="GIF80882.1"/>
    <property type="molecule type" value="Genomic_DNA"/>
</dbReference>
<evidence type="ECO:0008006" key="3">
    <source>
        <dbReference type="Google" id="ProtNLM"/>
    </source>
</evidence>
<protein>
    <recommendedName>
        <fullName evidence="3">Transcriptional regulator</fullName>
    </recommendedName>
</protein>
<keyword evidence="2" id="KW-1185">Reference proteome</keyword>
<gene>
    <name evidence="1" type="ORF">Cba03nite_22310</name>
</gene>
<accession>A0A8J3J9M5</accession>
<name>A0A8J3J9M5_9ACTN</name>
<dbReference type="AlphaFoldDB" id="A0A8J3J9M5"/>
<evidence type="ECO:0000313" key="1">
    <source>
        <dbReference type="EMBL" id="GIF80882.1"/>
    </source>
</evidence>
<reference evidence="1 2" key="1">
    <citation type="submission" date="2021-01" db="EMBL/GenBank/DDBJ databases">
        <title>Whole genome shotgun sequence of Catellatospora bangladeshensis NBRC 107357.</title>
        <authorList>
            <person name="Komaki H."/>
            <person name="Tamura T."/>
        </authorList>
    </citation>
    <scope>NUCLEOTIDE SEQUENCE [LARGE SCALE GENOMIC DNA]</scope>
    <source>
        <strain evidence="1 2">NBRC 107357</strain>
    </source>
</reference>